<dbReference type="SUPFAM" id="SSF160379">
    <property type="entry name" value="SP0830-like"/>
    <property type="match status" value="1"/>
</dbReference>
<evidence type="ECO:0008006" key="3">
    <source>
        <dbReference type="Google" id="ProtNLM"/>
    </source>
</evidence>
<protein>
    <recommendedName>
        <fullName evidence="3">DUF1697 domain-containing protein</fullName>
    </recommendedName>
</protein>
<dbReference type="Gene3D" id="3.30.70.1280">
    <property type="entry name" value="SP0830-like domains"/>
    <property type="match status" value="1"/>
</dbReference>
<reference evidence="2" key="1">
    <citation type="journal article" date="2022" name="Int. J. Syst. Evol. Microbiol.">
        <title>Anaeromyxobacter oryzae sp. nov., Anaeromyxobacter diazotrophicus sp. nov. and Anaeromyxobacter paludicola sp. nov., isolated from paddy soils.</title>
        <authorList>
            <person name="Itoh H."/>
            <person name="Xu Z."/>
            <person name="Mise K."/>
            <person name="Masuda Y."/>
            <person name="Ushijima N."/>
            <person name="Hayakawa C."/>
            <person name="Shiratori Y."/>
            <person name="Senoo K."/>
        </authorList>
    </citation>
    <scope>NUCLEOTIDE SEQUENCE [LARGE SCALE GENOMIC DNA]</scope>
    <source>
        <strain evidence="2">Red232</strain>
    </source>
</reference>
<gene>
    <name evidence="1" type="ORF">AMOR_04290</name>
</gene>
<organism evidence="1 2">
    <name type="scientific">Anaeromyxobacter oryzae</name>
    <dbReference type="NCBI Taxonomy" id="2918170"/>
    <lineage>
        <taxon>Bacteria</taxon>
        <taxon>Pseudomonadati</taxon>
        <taxon>Myxococcota</taxon>
        <taxon>Myxococcia</taxon>
        <taxon>Myxococcales</taxon>
        <taxon>Cystobacterineae</taxon>
        <taxon>Anaeromyxobacteraceae</taxon>
        <taxon>Anaeromyxobacter</taxon>
    </lineage>
</organism>
<accession>A0ABM7WPN7</accession>
<dbReference type="RefSeq" id="WP_248357958.1">
    <property type="nucleotide sequence ID" value="NZ_AP025591.1"/>
</dbReference>
<sequence>MRRYAAFLRGVSPMNAKMPELREAFEVAGFTEVTTVLSSGNVIFTARATPGPALERKAEAAMKTRLGHAFPAIVRELESLRRMLESEPYQDFRLERAAKRVVTFLREKPAAIPELPIERDGARILRIEDREVFSAYVPGPRGPVFMALIERTFGRDVTTRTWDTIGRVARQGA</sequence>
<dbReference type="InterPro" id="IPR012545">
    <property type="entry name" value="DUF1697"/>
</dbReference>
<dbReference type="PANTHER" id="PTHR36439:SF1">
    <property type="entry name" value="DUF1697 DOMAIN-CONTAINING PROTEIN"/>
    <property type="match status" value="1"/>
</dbReference>
<proteinExistence type="predicted"/>
<dbReference type="PANTHER" id="PTHR36439">
    <property type="entry name" value="BLL4334 PROTEIN"/>
    <property type="match status" value="1"/>
</dbReference>
<evidence type="ECO:0000313" key="2">
    <source>
        <dbReference type="Proteomes" id="UP001162891"/>
    </source>
</evidence>
<keyword evidence="2" id="KW-1185">Reference proteome</keyword>
<evidence type="ECO:0000313" key="1">
    <source>
        <dbReference type="EMBL" id="BDG01433.1"/>
    </source>
</evidence>
<dbReference type="PIRSF" id="PIRSF008502">
    <property type="entry name" value="UCP008502"/>
    <property type="match status" value="1"/>
</dbReference>
<name>A0ABM7WPN7_9BACT</name>
<dbReference type="Pfam" id="PF08002">
    <property type="entry name" value="DUF1697"/>
    <property type="match status" value="1"/>
</dbReference>
<dbReference type="Proteomes" id="UP001162891">
    <property type="component" value="Chromosome"/>
</dbReference>
<dbReference type="EMBL" id="AP025591">
    <property type="protein sequence ID" value="BDG01433.1"/>
    <property type="molecule type" value="Genomic_DNA"/>
</dbReference>